<dbReference type="Proteomes" id="UP000799092">
    <property type="component" value="Unassembled WGS sequence"/>
</dbReference>
<evidence type="ECO:0000256" key="1">
    <source>
        <dbReference type="ARBA" id="ARBA00022490"/>
    </source>
</evidence>
<dbReference type="EC" id="2.7.7.77" evidence="8"/>
<proteinExistence type="inferred from homology"/>
<dbReference type="AlphaFoldDB" id="A0A6A8DU54"/>
<dbReference type="InterPro" id="IPR029044">
    <property type="entry name" value="Nucleotide-diphossugar_trans"/>
</dbReference>
<comment type="caution">
    <text evidence="8">Lacks conserved residue(s) required for the propagation of feature annotation.</text>
</comment>
<dbReference type="OrthoDB" id="9788394at2"/>
<feature type="binding site" evidence="8">
    <location>
        <position position="112"/>
    </location>
    <ligand>
        <name>Mg(2+)</name>
        <dbReference type="ChEBI" id="CHEBI:18420"/>
    </ligand>
</feature>
<dbReference type="GO" id="GO:0005737">
    <property type="term" value="C:cytoplasm"/>
    <property type="evidence" value="ECO:0007669"/>
    <property type="project" value="UniProtKB-SubCell"/>
</dbReference>
<comment type="caution">
    <text evidence="10">The sequence shown here is derived from an EMBL/GenBank/DDBJ whole genome shotgun (WGS) entry which is preliminary data.</text>
</comment>
<gene>
    <name evidence="8" type="primary">mobA</name>
    <name evidence="10" type="ORF">GH741_19010</name>
</gene>
<evidence type="ECO:0000256" key="7">
    <source>
        <dbReference type="ARBA" id="ARBA00023150"/>
    </source>
</evidence>
<dbReference type="HAMAP" id="MF_00316">
    <property type="entry name" value="MobA"/>
    <property type="match status" value="1"/>
</dbReference>
<comment type="similarity">
    <text evidence="8">Belongs to the MobA family.</text>
</comment>
<feature type="binding site" evidence="8">
    <location>
        <position position="81"/>
    </location>
    <ligand>
        <name>GTP</name>
        <dbReference type="ChEBI" id="CHEBI:37565"/>
    </ligand>
</feature>
<keyword evidence="7 8" id="KW-0501">Molybdenum cofactor biosynthesis</keyword>
<evidence type="ECO:0000256" key="4">
    <source>
        <dbReference type="ARBA" id="ARBA00022741"/>
    </source>
</evidence>
<evidence type="ECO:0000313" key="10">
    <source>
        <dbReference type="EMBL" id="MRH44742.1"/>
    </source>
</evidence>
<comment type="cofactor">
    <cofactor evidence="8">
        <name>Mg(2+)</name>
        <dbReference type="ChEBI" id="CHEBI:18420"/>
    </cofactor>
</comment>
<evidence type="ECO:0000256" key="6">
    <source>
        <dbReference type="ARBA" id="ARBA00023134"/>
    </source>
</evidence>
<comment type="catalytic activity">
    <reaction evidence="8">
        <text>Mo-molybdopterin + GTP + H(+) = Mo-molybdopterin guanine dinucleotide + diphosphate</text>
        <dbReference type="Rhea" id="RHEA:34243"/>
        <dbReference type="ChEBI" id="CHEBI:15378"/>
        <dbReference type="ChEBI" id="CHEBI:33019"/>
        <dbReference type="ChEBI" id="CHEBI:37565"/>
        <dbReference type="ChEBI" id="CHEBI:71302"/>
        <dbReference type="ChEBI" id="CHEBI:71310"/>
        <dbReference type="EC" id="2.7.7.77"/>
    </reaction>
</comment>
<comment type="subcellular location">
    <subcellularLocation>
        <location evidence="8">Cytoplasm</location>
    </subcellularLocation>
</comment>
<keyword evidence="4 8" id="KW-0547">Nucleotide-binding</keyword>
<keyword evidence="1 8" id="KW-0963">Cytoplasm</keyword>
<keyword evidence="6 8" id="KW-0342">GTP-binding</keyword>
<dbReference type="GO" id="GO:0006777">
    <property type="term" value="P:Mo-molybdopterin cofactor biosynthetic process"/>
    <property type="evidence" value="ECO:0007669"/>
    <property type="project" value="UniProtKB-KW"/>
</dbReference>
<dbReference type="Gene3D" id="3.90.550.10">
    <property type="entry name" value="Spore Coat Polysaccharide Biosynthesis Protein SpsA, Chain A"/>
    <property type="match status" value="1"/>
</dbReference>
<dbReference type="SUPFAM" id="SSF53448">
    <property type="entry name" value="Nucleotide-diphospho-sugar transferases"/>
    <property type="match status" value="1"/>
</dbReference>
<sequence>MDMQAKGVPKVTVSYTGIIIAGGQSRRFGSPKAFAKLEGKPLYSYSISILNKYCSSIVLVTNSSLEQSFKQENLAVQVIQDIKKYQGQGPLAGIFSAMTKVTDEWYMVLPIDVPFMQEWVIEELIYQLDDSYEAIVPVVNGKKQPLVALYHQSLRNRIEENLQQGKRSLDQLLTNAKVKYLTNIEDENPFININHREDFPE</sequence>
<dbReference type="PANTHER" id="PTHR19136:SF81">
    <property type="entry name" value="MOLYBDENUM COFACTOR GUANYLYLTRANSFERASE"/>
    <property type="match status" value="1"/>
</dbReference>
<dbReference type="Pfam" id="PF12804">
    <property type="entry name" value="NTP_transf_3"/>
    <property type="match status" value="1"/>
</dbReference>
<dbReference type="InterPro" id="IPR013482">
    <property type="entry name" value="Molybde_CF_guanTrfase"/>
</dbReference>
<dbReference type="GO" id="GO:0061603">
    <property type="term" value="F:molybdenum cofactor guanylyltransferase activity"/>
    <property type="evidence" value="ECO:0007669"/>
    <property type="project" value="UniProtKB-EC"/>
</dbReference>
<evidence type="ECO:0000256" key="3">
    <source>
        <dbReference type="ARBA" id="ARBA00022723"/>
    </source>
</evidence>
<feature type="binding site" evidence="8">
    <location>
        <position position="112"/>
    </location>
    <ligand>
        <name>GTP</name>
        <dbReference type="ChEBI" id="CHEBI:37565"/>
    </ligand>
</feature>
<organism evidence="10 11">
    <name type="scientific">Aquibacillus halophilus</name>
    <dbReference type="NCBI Taxonomy" id="930132"/>
    <lineage>
        <taxon>Bacteria</taxon>
        <taxon>Bacillati</taxon>
        <taxon>Bacillota</taxon>
        <taxon>Bacilli</taxon>
        <taxon>Bacillales</taxon>
        <taxon>Bacillaceae</taxon>
        <taxon>Aquibacillus</taxon>
    </lineage>
</organism>
<keyword evidence="5 8" id="KW-0460">Magnesium</keyword>
<dbReference type="CDD" id="cd02503">
    <property type="entry name" value="MobA"/>
    <property type="match status" value="1"/>
</dbReference>
<dbReference type="EMBL" id="WJNG01000018">
    <property type="protein sequence ID" value="MRH44742.1"/>
    <property type="molecule type" value="Genomic_DNA"/>
</dbReference>
<evidence type="ECO:0000256" key="5">
    <source>
        <dbReference type="ARBA" id="ARBA00022842"/>
    </source>
</evidence>
<protein>
    <recommendedName>
        <fullName evidence="8">Probable molybdenum cofactor guanylyltransferase</fullName>
        <shortName evidence="8">MoCo guanylyltransferase</shortName>
        <ecNumber evidence="8">2.7.7.77</ecNumber>
    </recommendedName>
    <alternativeName>
        <fullName evidence="8">GTP:molybdopterin guanylyltransferase</fullName>
    </alternativeName>
    <alternativeName>
        <fullName evidence="8">Mo-MPT guanylyltransferase</fullName>
    </alternativeName>
    <alternativeName>
        <fullName evidence="8">Molybdopterin guanylyltransferase</fullName>
    </alternativeName>
    <alternativeName>
        <fullName evidence="8">Molybdopterin-guanine dinucleotide synthase</fullName>
        <shortName evidence="8">MGD synthase</shortName>
    </alternativeName>
</protein>
<dbReference type="InterPro" id="IPR025877">
    <property type="entry name" value="MobA-like_NTP_Trfase"/>
</dbReference>
<evidence type="ECO:0000256" key="8">
    <source>
        <dbReference type="HAMAP-Rule" id="MF_00316"/>
    </source>
</evidence>
<feature type="binding site" evidence="8">
    <location>
        <begin position="20"/>
        <end position="22"/>
    </location>
    <ligand>
        <name>GTP</name>
        <dbReference type="ChEBI" id="CHEBI:37565"/>
    </ligand>
</feature>
<dbReference type="GO" id="GO:0046872">
    <property type="term" value="F:metal ion binding"/>
    <property type="evidence" value="ECO:0007669"/>
    <property type="project" value="UniProtKB-KW"/>
</dbReference>
<keyword evidence="11" id="KW-1185">Reference proteome</keyword>
<accession>A0A6A8DU54</accession>
<feature type="binding site" evidence="8">
    <location>
        <position position="32"/>
    </location>
    <ligand>
        <name>GTP</name>
        <dbReference type="ChEBI" id="CHEBI:37565"/>
    </ligand>
</feature>
<evidence type="ECO:0000259" key="9">
    <source>
        <dbReference type="Pfam" id="PF12804"/>
    </source>
</evidence>
<comment type="domain">
    <text evidence="8">The N-terminal domain determines nucleotide recognition and specific binding, while the C-terminal domain determines the specific binding to the target protein.</text>
</comment>
<comment type="function">
    <text evidence="8">Transfers a GMP moiety from GTP to Mo-molybdopterin (Mo-MPT) cofactor (Moco or molybdenum cofactor) to form Mo-molybdopterin guanine dinucleotide (Mo-MGD) cofactor.</text>
</comment>
<keyword evidence="3 8" id="KW-0479">Metal-binding</keyword>
<name>A0A6A8DU54_9BACI</name>
<keyword evidence="2 8" id="KW-0808">Transferase</keyword>
<dbReference type="GO" id="GO:0005525">
    <property type="term" value="F:GTP binding"/>
    <property type="evidence" value="ECO:0007669"/>
    <property type="project" value="UniProtKB-UniRule"/>
</dbReference>
<evidence type="ECO:0000256" key="2">
    <source>
        <dbReference type="ARBA" id="ARBA00022679"/>
    </source>
</evidence>
<feature type="domain" description="MobA-like NTP transferase" evidence="9">
    <location>
        <begin position="17"/>
        <end position="169"/>
    </location>
</feature>
<dbReference type="PANTHER" id="PTHR19136">
    <property type="entry name" value="MOLYBDENUM COFACTOR GUANYLYLTRANSFERASE"/>
    <property type="match status" value="1"/>
</dbReference>
<reference evidence="10" key="1">
    <citation type="submission" date="2019-11" db="EMBL/GenBank/DDBJ databases">
        <authorList>
            <person name="Li J."/>
        </authorList>
    </citation>
    <scope>NUCLEOTIDE SEQUENCE</scope>
    <source>
        <strain evidence="10">B6B</strain>
    </source>
</reference>
<evidence type="ECO:0000313" key="11">
    <source>
        <dbReference type="Proteomes" id="UP000799092"/>
    </source>
</evidence>